<dbReference type="Proteomes" id="UP000078595">
    <property type="component" value="Chromosome 1"/>
</dbReference>
<dbReference type="VEuPathDB" id="FungiDB:I303_01417"/>
<dbReference type="EMBL" id="KI894027">
    <property type="protein sequence ID" value="OBR89588.1"/>
    <property type="molecule type" value="Genomic_DNA"/>
</dbReference>
<dbReference type="EMBL" id="CP144530">
    <property type="protein sequence ID" value="WWC58863.1"/>
    <property type="molecule type" value="Genomic_DNA"/>
</dbReference>
<dbReference type="GeneID" id="28965116"/>
<feature type="region of interest" description="Disordered" evidence="2">
    <location>
        <begin position="1"/>
        <end position="38"/>
    </location>
</feature>
<sequence>MKHKAERQLEAGQTTSSQAGTAFAERPAHNGWDGVQLSDSRGGDSIGIRVNRDIQRNKGHWATHGLLAGALVASSAVIGYQATSQSSSSAALSTDLEDCKADNQTFAEKAQELAENLMEAQGVISDLNDTINGDNGSSCATQISTTMSATAMTSDTMSSASPANTDTITVTTTPTLG</sequence>
<keyword evidence="1" id="KW-0175">Coiled coil</keyword>
<name>A0A1A6AHU6_9TREE</name>
<evidence type="ECO:0000256" key="1">
    <source>
        <dbReference type="SAM" id="Coils"/>
    </source>
</evidence>
<accession>A0A1A6AHU6</accession>
<dbReference type="AlphaFoldDB" id="A0A1A6AHU6"/>
<dbReference type="RefSeq" id="XP_018267430.1">
    <property type="nucleotide sequence ID" value="XM_018404776.1"/>
</dbReference>
<feature type="compositionally biased region" description="Polar residues" evidence="2">
    <location>
        <begin position="11"/>
        <end position="20"/>
    </location>
</feature>
<proteinExistence type="predicted"/>
<protein>
    <submittedName>
        <fullName evidence="3">Uncharacterized protein</fullName>
    </submittedName>
</protein>
<gene>
    <name evidence="3" type="ORF">I303_01417</name>
    <name evidence="4" type="ORF">I303_101408</name>
</gene>
<reference evidence="4" key="3">
    <citation type="submission" date="2024-02" db="EMBL/GenBank/DDBJ databases">
        <title>Comparative genomics of Cryptococcus and Kwoniella reveals pathogenesis evolution and contrasting modes of karyotype evolution via chromosome fusion or intercentromeric recombination.</title>
        <authorList>
            <person name="Coelho M.A."/>
            <person name="David-Palma M."/>
            <person name="Shea T."/>
            <person name="Bowers K."/>
            <person name="McGinley-Smith S."/>
            <person name="Mohammad A.W."/>
            <person name="Gnirke A."/>
            <person name="Yurkov A.M."/>
            <person name="Nowrousian M."/>
            <person name="Sun S."/>
            <person name="Cuomo C.A."/>
            <person name="Heitman J."/>
        </authorList>
    </citation>
    <scope>NUCLEOTIDE SEQUENCE</scope>
    <source>
        <strain evidence="4">CBS 10117</strain>
    </source>
</reference>
<feature type="coiled-coil region" evidence="1">
    <location>
        <begin position="96"/>
        <end position="130"/>
    </location>
</feature>
<dbReference type="KEGG" id="kdj:28965116"/>
<reference evidence="3" key="1">
    <citation type="submission" date="2013-07" db="EMBL/GenBank/DDBJ databases">
        <title>The Genome Sequence of Cryptococcus dejecticola CBS10117.</title>
        <authorList>
            <consortium name="The Broad Institute Genome Sequencing Platform"/>
            <person name="Cuomo C."/>
            <person name="Litvintseva A."/>
            <person name="Chen Y."/>
            <person name="Heitman J."/>
            <person name="Sun S."/>
            <person name="Springer D."/>
            <person name="Dromer F."/>
            <person name="Young S.K."/>
            <person name="Zeng Q."/>
            <person name="Gargeya S."/>
            <person name="Fitzgerald M."/>
            <person name="Abouelleil A."/>
            <person name="Alvarado L."/>
            <person name="Berlin A.M."/>
            <person name="Chapman S.B."/>
            <person name="Dewar J."/>
            <person name="Goldberg J."/>
            <person name="Griggs A."/>
            <person name="Gujja S."/>
            <person name="Hansen M."/>
            <person name="Howarth C."/>
            <person name="Imamovic A."/>
            <person name="Larimer J."/>
            <person name="McCowan C."/>
            <person name="Murphy C."/>
            <person name="Pearson M."/>
            <person name="Priest M."/>
            <person name="Roberts A."/>
            <person name="Saif S."/>
            <person name="Shea T."/>
            <person name="Sykes S."/>
            <person name="Wortman J."/>
            <person name="Nusbaum C."/>
            <person name="Birren B."/>
        </authorList>
    </citation>
    <scope>NUCLEOTIDE SEQUENCE [LARGE SCALE GENOMIC DNA]</scope>
    <source>
        <strain evidence="3">CBS 10117</strain>
    </source>
</reference>
<evidence type="ECO:0000313" key="4">
    <source>
        <dbReference type="EMBL" id="WWC58863.1"/>
    </source>
</evidence>
<feature type="region of interest" description="Disordered" evidence="2">
    <location>
        <begin position="155"/>
        <end position="177"/>
    </location>
</feature>
<keyword evidence="5" id="KW-1185">Reference proteome</keyword>
<evidence type="ECO:0000313" key="3">
    <source>
        <dbReference type="EMBL" id="OBR89588.1"/>
    </source>
</evidence>
<organism evidence="3">
    <name type="scientific">Kwoniella dejecticola CBS 10117</name>
    <dbReference type="NCBI Taxonomy" id="1296121"/>
    <lineage>
        <taxon>Eukaryota</taxon>
        <taxon>Fungi</taxon>
        <taxon>Dikarya</taxon>
        <taxon>Basidiomycota</taxon>
        <taxon>Agaricomycotina</taxon>
        <taxon>Tremellomycetes</taxon>
        <taxon>Tremellales</taxon>
        <taxon>Cryptococcaceae</taxon>
        <taxon>Kwoniella</taxon>
    </lineage>
</organism>
<evidence type="ECO:0000313" key="5">
    <source>
        <dbReference type="Proteomes" id="UP000078595"/>
    </source>
</evidence>
<evidence type="ECO:0000256" key="2">
    <source>
        <dbReference type="SAM" id="MobiDB-lite"/>
    </source>
</evidence>
<reference evidence="4" key="2">
    <citation type="submission" date="2013-07" db="EMBL/GenBank/DDBJ databases">
        <authorList>
            <consortium name="The Broad Institute Genome Sequencing Platform"/>
            <person name="Cuomo C."/>
            <person name="Litvintseva A."/>
            <person name="Chen Y."/>
            <person name="Heitman J."/>
            <person name="Sun S."/>
            <person name="Springer D."/>
            <person name="Dromer F."/>
            <person name="Young S.K."/>
            <person name="Zeng Q."/>
            <person name="Gargeya S."/>
            <person name="Fitzgerald M."/>
            <person name="Abouelleil A."/>
            <person name="Alvarado L."/>
            <person name="Berlin A.M."/>
            <person name="Chapman S.B."/>
            <person name="Dewar J."/>
            <person name="Goldberg J."/>
            <person name="Griggs A."/>
            <person name="Gujja S."/>
            <person name="Hansen M."/>
            <person name="Howarth C."/>
            <person name="Imamovic A."/>
            <person name="Larimer J."/>
            <person name="McCowan C."/>
            <person name="Murphy C."/>
            <person name="Pearson M."/>
            <person name="Priest M."/>
            <person name="Roberts A."/>
            <person name="Saif S."/>
            <person name="Shea T."/>
            <person name="Sykes S."/>
            <person name="Wortman J."/>
            <person name="Nusbaum C."/>
            <person name="Birren B."/>
        </authorList>
    </citation>
    <scope>NUCLEOTIDE SEQUENCE</scope>
    <source>
        <strain evidence="4">CBS 10117</strain>
    </source>
</reference>